<dbReference type="Pfam" id="PF15096">
    <property type="entry name" value="G6B"/>
    <property type="match status" value="1"/>
</dbReference>
<protein>
    <submittedName>
        <fullName evidence="3">Megakaryocyte and platelet inhibitory receptor G6b</fullName>
    </submittedName>
</protein>
<evidence type="ECO:0000259" key="2">
    <source>
        <dbReference type="Pfam" id="PF15096"/>
    </source>
</evidence>
<dbReference type="Bgee" id="ENSCHIG00000014942">
    <property type="expression patterns" value="Expressed in ovary and 5 other cell types or tissues"/>
</dbReference>
<feature type="chain" id="PRO_5019146892" evidence="1">
    <location>
        <begin position="25"/>
        <end position="232"/>
    </location>
</feature>
<reference evidence="3" key="2">
    <citation type="submission" date="2025-08" db="UniProtKB">
        <authorList>
            <consortium name="Ensembl"/>
        </authorList>
    </citation>
    <scope>IDENTIFICATION</scope>
</reference>
<keyword evidence="1" id="KW-0732">Signal</keyword>
<evidence type="ECO:0000313" key="4">
    <source>
        <dbReference type="Proteomes" id="UP000291000"/>
    </source>
</evidence>
<organism evidence="3 4">
    <name type="scientific">Capra hircus</name>
    <name type="common">Goat</name>
    <dbReference type="NCBI Taxonomy" id="9925"/>
    <lineage>
        <taxon>Eukaryota</taxon>
        <taxon>Metazoa</taxon>
        <taxon>Chordata</taxon>
        <taxon>Craniata</taxon>
        <taxon>Vertebrata</taxon>
        <taxon>Euteleostomi</taxon>
        <taxon>Mammalia</taxon>
        <taxon>Eutheria</taxon>
        <taxon>Laurasiatheria</taxon>
        <taxon>Artiodactyla</taxon>
        <taxon>Ruminantia</taxon>
        <taxon>Pecora</taxon>
        <taxon>Bovidae</taxon>
        <taxon>Caprinae</taxon>
        <taxon>Capra</taxon>
    </lineage>
</organism>
<dbReference type="Ensembl" id="ENSCHIT00000021365.1">
    <property type="protein sequence ID" value="ENSCHIP00000013573.1"/>
    <property type="gene ID" value="ENSCHIG00000014942.1"/>
</dbReference>
<dbReference type="AlphaFoldDB" id="A0A452EN88"/>
<accession>A0A452EN88</accession>
<reference evidence="3" key="3">
    <citation type="submission" date="2025-09" db="UniProtKB">
        <authorList>
            <consortium name="Ensembl"/>
        </authorList>
    </citation>
    <scope>IDENTIFICATION</scope>
</reference>
<dbReference type="InterPro" id="IPR048308">
    <property type="entry name" value="G6B_V-set"/>
</dbReference>
<name>A0A452EN88_CAPHI</name>
<gene>
    <name evidence="3" type="primary">MPIG6B</name>
</gene>
<sequence length="232" mass="25020">MTVVLQLPLPLLLLSLLLLSRAQGDPGASLNGHPGDRVNLSCIGVSQPTRWVWAPRFPACKGLSKGRRPILWASPSGTPTVSPAQPFAGRINALDLGIRRLELLLSAGDSGTFICKGRQEEESRTELHVLGDRAYCKALGRSMPSCAGDLTLTHAPVGHLLSILQLCPPHIVPLVKAEPQRPEEEEEPKMPGDLDQEPSLLYADLDHMALRRSSRLSPVVPADASTIYAVVV</sequence>
<reference evidence="3 4" key="1">
    <citation type="submission" date="2016-04" db="EMBL/GenBank/DDBJ databases">
        <title>Polished mammalian reference genomes with single-molecule sequencing and chromosome conformation capture applied to the Capra hircus genome.</title>
        <authorList>
            <person name="Bickhart D.M."/>
            <person name="Koren S."/>
            <person name="Rosen B."/>
            <person name="Hastie A."/>
            <person name="Liachko I."/>
            <person name="Sullivan S.T."/>
            <person name="Burton J."/>
            <person name="Sayre B.L."/>
            <person name="Huson H.J."/>
            <person name="Lee J."/>
            <person name="Lam E."/>
            <person name="Kelley C.M."/>
            <person name="Hutchison J.L."/>
            <person name="Zhou Y."/>
            <person name="Sun J."/>
            <person name="Crisa A."/>
            <person name="Schwartz J.C."/>
            <person name="Hammond J.A."/>
            <person name="Schroeder S.G."/>
            <person name="Liu G.E."/>
            <person name="Dunham M."/>
            <person name="Shendure J."/>
            <person name="Sonstegard T.S."/>
            <person name="Phillippy A.M."/>
            <person name="Van Tassell C.P."/>
            <person name="Smith T.P."/>
        </authorList>
    </citation>
    <scope>NUCLEOTIDE SEQUENCE [LARGE SCALE GENOMIC DNA]</scope>
</reference>
<feature type="signal peptide" evidence="1">
    <location>
        <begin position="1"/>
        <end position="24"/>
    </location>
</feature>
<dbReference type="InterPro" id="IPR028070">
    <property type="entry name" value="G6B"/>
</dbReference>
<dbReference type="PANTHER" id="PTHR37347:SF1">
    <property type="entry name" value="MEGAKARYOCYTE AND PLATELET INHIBITORY RECEPTOR G6B"/>
    <property type="match status" value="1"/>
</dbReference>
<evidence type="ECO:0000256" key="1">
    <source>
        <dbReference type="SAM" id="SignalP"/>
    </source>
</evidence>
<dbReference type="GO" id="GO:0007229">
    <property type="term" value="P:integrin-mediated signaling pathway"/>
    <property type="evidence" value="ECO:0007669"/>
    <property type="project" value="TreeGrafter"/>
</dbReference>
<feature type="domain" description="G6b-B extracellular V-set Ig-like" evidence="2">
    <location>
        <begin position="25"/>
        <end position="138"/>
    </location>
</feature>
<dbReference type="EMBL" id="LWLT01000028">
    <property type="status" value="NOT_ANNOTATED_CDS"/>
    <property type="molecule type" value="Genomic_DNA"/>
</dbReference>
<keyword evidence="4" id="KW-1185">Reference proteome</keyword>
<proteinExistence type="predicted"/>
<dbReference type="GO" id="GO:0005886">
    <property type="term" value="C:plasma membrane"/>
    <property type="evidence" value="ECO:0007669"/>
    <property type="project" value="TreeGrafter"/>
</dbReference>
<dbReference type="GO" id="GO:0030220">
    <property type="term" value="P:platelet formation"/>
    <property type="evidence" value="ECO:0007669"/>
    <property type="project" value="TreeGrafter"/>
</dbReference>
<dbReference type="GeneTree" id="ENSGT00390000017793"/>
<evidence type="ECO:0000313" key="3">
    <source>
        <dbReference type="Ensembl" id="ENSCHIP00000013573.1"/>
    </source>
</evidence>
<dbReference type="GO" id="GO:0035855">
    <property type="term" value="P:megakaryocyte development"/>
    <property type="evidence" value="ECO:0007669"/>
    <property type="project" value="TreeGrafter"/>
</dbReference>
<dbReference type="PANTHER" id="PTHR37347">
    <property type="entry name" value="MEGAKARYOCYTE AND PLATELET INHIBITORY RECEPTOR G6B"/>
    <property type="match status" value="1"/>
</dbReference>
<dbReference type="Proteomes" id="UP000291000">
    <property type="component" value="Chromosome 23"/>
</dbReference>
<dbReference type="GO" id="GO:0007596">
    <property type="term" value="P:blood coagulation"/>
    <property type="evidence" value="ECO:0007669"/>
    <property type="project" value="TreeGrafter"/>
</dbReference>